<evidence type="ECO:0000256" key="1">
    <source>
        <dbReference type="SAM" id="Phobius"/>
    </source>
</evidence>
<feature type="signal peptide" evidence="2">
    <location>
        <begin position="1"/>
        <end position="23"/>
    </location>
</feature>
<gene>
    <name evidence="3" type="primary">orf265</name>
</gene>
<dbReference type="EMBL" id="KP165388">
    <property type="protein sequence ID" value="AJF22907.1"/>
    <property type="molecule type" value="Genomic_DNA"/>
</dbReference>
<reference evidence="3" key="1">
    <citation type="journal article" date="2014" name="Nucleic Acids Res.">
        <title>Widespread occurrence of organelle genome-encoded 5S rRNAs including permuted molecules.</title>
        <authorList>
            <person name="Valach M."/>
            <person name="Burger G."/>
            <person name="Gray M.W."/>
            <person name="Lang B.F."/>
        </authorList>
    </citation>
    <scope>NUCLEOTIDE SEQUENCE</scope>
    <source>
        <strain evidence="3">ATCC 50324</strain>
    </source>
</reference>
<organism evidence="3">
    <name type="scientific">Stachyamoeba lipophora</name>
    <dbReference type="NCBI Taxonomy" id="463046"/>
    <lineage>
        <taxon>Eukaryota</taxon>
        <taxon>Discoba</taxon>
        <taxon>Heterolobosea</taxon>
        <taxon>Tetramitia</taxon>
        <taxon>Eutetramitia</taxon>
        <taxon>Gruberellidae</taxon>
        <taxon>Stachyamoeba</taxon>
    </lineage>
</organism>
<keyword evidence="1" id="KW-0472">Membrane</keyword>
<protein>
    <submittedName>
        <fullName evidence="3">Uncharacterized protein</fullName>
    </submittedName>
</protein>
<proteinExistence type="predicted"/>
<accession>A0A0B5GFW9</accession>
<feature type="transmembrane region" description="Helical" evidence="1">
    <location>
        <begin position="116"/>
        <end position="136"/>
    </location>
</feature>
<evidence type="ECO:0000313" key="3">
    <source>
        <dbReference type="EMBL" id="AJF22907.1"/>
    </source>
</evidence>
<feature type="transmembrane region" description="Helical" evidence="1">
    <location>
        <begin position="195"/>
        <end position="215"/>
    </location>
</feature>
<dbReference type="AlphaFoldDB" id="A0A0B5GFW9"/>
<geneLocation type="mitochondrion" evidence="3"/>
<feature type="transmembrane region" description="Helical" evidence="1">
    <location>
        <begin position="221"/>
        <end position="241"/>
    </location>
</feature>
<sequence length="265" mass="32270">MNFIISFIIILLYSIIRIHEISALAITPFMYVHKYTTNLVIEEQKEKANIIFPNTFYSNYIPSFEINMPIYITDYLYLKLFFMTICILIIPYVFIKSVFLNKNRFYKHENIHKYHHLFNIVMLYLFILSSIMYKIIPYSFEFSFRNYNNIYMMELDTTISLDAIFNKIYIIYILILIILLLYIYMYTKNIVIKPYWYVLPLIGIYTIYNDIYFTILMNLNALILINAFKFININIKNLYLIKFYRRITIRNSHIKTILRNIRTHS</sequence>
<dbReference type="SMR" id="A0A0B5GFW9"/>
<feature type="transmembrane region" description="Helical" evidence="1">
    <location>
        <begin position="163"/>
        <end position="183"/>
    </location>
</feature>
<keyword evidence="2" id="KW-0732">Signal</keyword>
<dbReference type="GeneID" id="22976125"/>
<keyword evidence="1" id="KW-0812">Transmembrane</keyword>
<evidence type="ECO:0000256" key="2">
    <source>
        <dbReference type="SAM" id="SignalP"/>
    </source>
</evidence>
<keyword evidence="3" id="KW-0496">Mitochondrion</keyword>
<feature type="transmembrane region" description="Helical" evidence="1">
    <location>
        <begin position="75"/>
        <end position="95"/>
    </location>
</feature>
<name>A0A0B5GFW9_STALP</name>
<feature type="chain" id="PRO_5002117299" evidence="2">
    <location>
        <begin position="24"/>
        <end position="265"/>
    </location>
</feature>
<keyword evidence="1" id="KW-1133">Transmembrane helix</keyword>
<dbReference type="RefSeq" id="YP_009118160.1">
    <property type="nucleotide sequence ID" value="NC_026312.1"/>
</dbReference>